<gene>
    <name evidence="2" type="ORF">Prum_052500</name>
</gene>
<keyword evidence="1" id="KW-0812">Transmembrane</keyword>
<organism evidence="2 3">
    <name type="scientific">Phytohabitans rumicis</name>
    <dbReference type="NCBI Taxonomy" id="1076125"/>
    <lineage>
        <taxon>Bacteria</taxon>
        <taxon>Bacillati</taxon>
        <taxon>Actinomycetota</taxon>
        <taxon>Actinomycetes</taxon>
        <taxon>Micromonosporales</taxon>
        <taxon>Micromonosporaceae</taxon>
    </lineage>
</organism>
<sequence length="171" mass="19062">MDQKNTFDTPTTARLHRAEYGAALALATGLFVAHWGEVRWLPALVLFTYIDIIGYIPGALAFKRSPDGQIPKAYYVLYNTMHSALTMGLVVALWAWLVRPEWALLVVPIHMCIDRAIFGNQLKPFAVPFEPHRLPAFDALLRSLKPGPVPVHRPEPTPVAVAPGHHEARAR</sequence>
<accession>A0A6V8L9D1</accession>
<feature type="transmembrane region" description="Helical" evidence="1">
    <location>
        <begin position="42"/>
        <end position="62"/>
    </location>
</feature>
<reference evidence="2 3" key="1">
    <citation type="submission" date="2020-03" db="EMBL/GenBank/DDBJ databases">
        <title>Whole genome shotgun sequence of Phytohabitans rumicis NBRC 108638.</title>
        <authorList>
            <person name="Komaki H."/>
            <person name="Tamura T."/>
        </authorList>
    </citation>
    <scope>NUCLEOTIDE SEQUENCE [LARGE SCALE GENOMIC DNA]</scope>
    <source>
        <strain evidence="2 3">NBRC 108638</strain>
    </source>
</reference>
<evidence type="ECO:0000313" key="3">
    <source>
        <dbReference type="Proteomes" id="UP000482960"/>
    </source>
</evidence>
<feature type="transmembrane region" description="Helical" evidence="1">
    <location>
        <begin position="74"/>
        <end position="96"/>
    </location>
</feature>
<name>A0A6V8L9D1_9ACTN</name>
<evidence type="ECO:0000256" key="1">
    <source>
        <dbReference type="SAM" id="Phobius"/>
    </source>
</evidence>
<dbReference type="EMBL" id="BLPG01000001">
    <property type="protein sequence ID" value="GFJ91608.1"/>
    <property type="molecule type" value="Genomic_DNA"/>
</dbReference>
<keyword evidence="1" id="KW-0472">Membrane</keyword>
<reference evidence="2 3" key="2">
    <citation type="submission" date="2020-03" db="EMBL/GenBank/DDBJ databases">
        <authorList>
            <person name="Ichikawa N."/>
            <person name="Kimura A."/>
            <person name="Kitahashi Y."/>
            <person name="Uohara A."/>
        </authorList>
    </citation>
    <scope>NUCLEOTIDE SEQUENCE [LARGE SCALE GENOMIC DNA]</scope>
    <source>
        <strain evidence="2 3">NBRC 108638</strain>
    </source>
</reference>
<keyword evidence="1" id="KW-1133">Transmembrane helix</keyword>
<evidence type="ECO:0008006" key="4">
    <source>
        <dbReference type="Google" id="ProtNLM"/>
    </source>
</evidence>
<dbReference type="AlphaFoldDB" id="A0A6V8L9D1"/>
<comment type="caution">
    <text evidence="2">The sequence shown here is derived from an EMBL/GenBank/DDBJ whole genome shotgun (WGS) entry which is preliminary data.</text>
</comment>
<dbReference type="RefSeq" id="WP_173078655.1">
    <property type="nucleotide sequence ID" value="NZ_BAABJB010000004.1"/>
</dbReference>
<evidence type="ECO:0000313" key="2">
    <source>
        <dbReference type="EMBL" id="GFJ91608.1"/>
    </source>
</evidence>
<keyword evidence="3" id="KW-1185">Reference proteome</keyword>
<protein>
    <recommendedName>
        <fullName evidence="4">Integral membrane protein</fullName>
    </recommendedName>
</protein>
<feature type="transmembrane region" description="Helical" evidence="1">
    <location>
        <begin position="20"/>
        <end position="36"/>
    </location>
</feature>
<dbReference type="Proteomes" id="UP000482960">
    <property type="component" value="Unassembled WGS sequence"/>
</dbReference>
<proteinExistence type="predicted"/>